<dbReference type="Pfam" id="PF12796">
    <property type="entry name" value="Ank_2"/>
    <property type="match status" value="4"/>
</dbReference>
<feature type="repeat" description="ANK" evidence="1">
    <location>
        <begin position="226"/>
        <end position="259"/>
    </location>
</feature>
<feature type="repeat" description="ANK" evidence="1">
    <location>
        <begin position="904"/>
        <end position="937"/>
    </location>
</feature>
<accession>A0A914LHW4</accession>
<dbReference type="SMART" id="SM00248">
    <property type="entry name" value="ANK"/>
    <property type="match status" value="13"/>
</dbReference>
<dbReference type="SUPFAM" id="SSF48403">
    <property type="entry name" value="Ankyrin repeat"/>
    <property type="match status" value="3"/>
</dbReference>
<dbReference type="PANTHER" id="PTHR24172">
    <property type="entry name" value="ANK_REP_REGION DOMAIN-CONTAINING PROTEIN"/>
    <property type="match status" value="1"/>
</dbReference>
<evidence type="ECO:0000256" key="1">
    <source>
        <dbReference type="PROSITE-ProRule" id="PRU00023"/>
    </source>
</evidence>
<dbReference type="WBParaSite" id="Minc3s00516g13626">
    <property type="protein sequence ID" value="Minc3s00516g13626"/>
    <property type="gene ID" value="Minc3s00516g13626"/>
</dbReference>
<evidence type="ECO:0000313" key="3">
    <source>
        <dbReference type="WBParaSite" id="Minc3s00516g13626"/>
    </source>
</evidence>
<dbReference type="AlphaFoldDB" id="A0A914LHW4"/>
<feature type="repeat" description="ANK" evidence="1">
    <location>
        <begin position="679"/>
        <end position="702"/>
    </location>
</feature>
<evidence type="ECO:0000313" key="2">
    <source>
        <dbReference type="Proteomes" id="UP000887563"/>
    </source>
</evidence>
<sequence length="1102" mass="123993">MYKFWLERRQNHFHYPLITTPFINNRNTNNNNKLISCSSPHSLDSSAPTEEMILTKFEGEKFRLNLSELNRQDTEMILDEGRETEEEEEESGSCGDFLEESVNFPDAPTDEQVQRWISLGDVQQLEQLVLDGRAHLLKDKSSTNLASAEFLQGVSQYQSKVDSIHKAVEEGDVRRVKSLIDRTMLATAKDSHGMTPLHKALLYGQTITVRFLLTKYPHCVNEPDHAGRTALHFAAADANGEHMIKVLQKAGGDAFIEDKYGHTPFYYRTHGKRLNIRTLKDNAVINQLISGQLNRPLLQDLEEDITDWIHTGNIGKLEELVLNGYADLLLGRNHQLDDADAISFLEVLPQYQAKVQAIHKAIEQGNLRAVKLLTDRKKLAFCRDSRGLAPLHKAVVFGQTEIAKYLIRNYPQSVNSMDQSKRTPLHYSAALRDGGYMYKLMRKAGADPNTFDCALARDKHGCTPLHTAIIHEKTEIIRFLAANFPLVLNAPDYNKRTAMHYAAAARDGGHYLKILGKQAGRTALHFAAADANGEHMIKVLQKAGGDAFIEDKYGHTPFYYRTHGKRLNIRTLKDNAVINQLISGQLNRPLLQDLEEDITDWIHTGNIGKLEELVLNGYADLLLGRNHQLDDADAISFLEVLPQYQAKVQAIHKAIEQGNLRAVKLLTDRKKLAFCRDSRGLAPLHKAVVFGQTEIAKYLIRNYPQSVNSMDQSKRTPLHYSAALRDGGYMYKLMRKAGADPNTFDCNGRLPKYYLKYPGELNLERMRLDTKQALKQILHTRVAPSYLESNIQQWLREGNLAKLEQLVMSGCGDLVLDKKSNNPEAQIFLKELPSLLSNIDSIHRAIREGRIESIKQLITNKRLALARDKHGCTPLHTAIIHEKTEIIRFLAANFPLVLNAPDYNKRTAMHYAAAARDGGHYLKILGKAGADPMAVDNEGRTPDYYRRNAVFDLKLLKERDVEELGADALLSKSVQHGDFPDSPSESADLLSLHSSGVDTGRKGLEKGGGREYIDDEGEMIEFDGNGDGDGIDDGEDAEKNRFEHLLHERLGMPTSDNGLYLARTVAPVLTKALAEVLLRRPANPIGFISDWLVKYTEETEQF</sequence>
<dbReference type="InterPro" id="IPR049630">
    <property type="entry name" value="DYDC-like_DD"/>
</dbReference>
<keyword evidence="2" id="KW-1185">Reference proteome</keyword>
<dbReference type="PROSITE" id="PS50088">
    <property type="entry name" value="ANK_REPEAT"/>
    <property type="match status" value="6"/>
</dbReference>
<dbReference type="Gene3D" id="1.20.890.10">
    <property type="entry name" value="cAMP-dependent protein kinase regulatory subunit, dimerization-anchoring domain"/>
    <property type="match status" value="1"/>
</dbReference>
<proteinExistence type="predicted"/>
<dbReference type="InterPro" id="IPR002110">
    <property type="entry name" value="Ankyrin_rpt"/>
</dbReference>
<dbReference type="PANTHER" id="PTHR24172:SF4">
    <property type="entry name" value="ANK_REP_REGION DOMAIN-CONTAINING PROTEIN"/>
    <property type="match status" value="1"/>
</dbReference>
<dbReference type="Proteomes" id="UP000887563">
    <property type="component" value="Unplaced"/>
</dbReference>
<dbReference type="Gene3D" id="1.25.40.20">
    <property type="entry name" value="Ankyrin repeat-containing domain"/>
    <property type="match status" value="5"/>
</dbReference>
<feature type="repeat" description="ANK" evidence="1">
    <location>
        <begin position="386"/>
        <end position="409"/>
    </location>
</feature>
<dbReference type="InterPro" id="IPR036770">
    <property type="entry name" value="Ankyrin_rpt-contain_sf"/>
</dbReference>
<dbReference type="InterPro" id="IPR007858">
    <property type="entry name" value="Dpy-30_motif"/>
</dbReference>
<dbReference type="Pfam" id="PF05186">
    <property type="entry name" value="Dpy-30"/>
    <property type="match status" value="1"/>
</dbReference>
<protein>
    <submittedName>
        <fullName evidence="3">ANK_REP_REGION domain-containing protein</fullName>
    </submittedName>
</protein>
<dbReference type="Pfam" id="PF13637">
    <property type="entry name" value="Ank_4"/>
    <property type="match status" value="1"/>
</dbReference>
<feature type="repeat" description="ANK" evidence="1">
    <location>
        <begin position="519"/>
        <end position="552"/>
    </location>
</feature>
<dbReference type="CDD" id="cd22966">
    <property type="entry name" value="DD_DYDC-like"/>
    <property type="match status" value="1"/>
</dbReference>
<keyword evidence="1" id="KW-0040">ANK repeat</keyword>
<reference evidence="3" key="1">
    <citation type="submission" date="2022-11" db="UniProtKB">
        <authorList>
            <consortium name="WormBaseParasite"/>
        </authorList>
    </citation>
    <scope>IDENTIFICATION</scope>
</reference>
<organism evidence="2 3">
    <name type="scientific">Meloidogyne incognita</name>
    <name type="common">Southern root-knot nematode worm</name>
    <name type="synonym">Oxyuris incognita</name>
    <dbReference type="NCBI Taxonomy" id="6306"/>
    <lineage>
        <taxon>Eukaryota</taxon>
        <taxon>Metazoa</taxon>
        <taxon>Ecdysozoa</taxon>
        <taxon>Nematoda</taxon>
        <taxon>Chromadorea</taxon>
        <taxon>Rhabditida</taxon>
        <taxon>Tylenchina</taxon>
        <taxon>Tylenchomorpha</taxon>
        <taxon>Tylenchoidea</taxon>
        <taxon>Meloidogynidae</taxon>
        <taxon>Meloidogyninae</taxon>
        <taxon>Meloidogyne</taxon>
        <taxon>Meloidogyne incognita group</taxon>
    </lineage>
</organism>
<name>A0A914LHW4_MELIC</name>
<dbReference type="PROSITE" id="PS50297">
    <property type="entry name" value="ANK_REP_REGION"/>
    <property type="match status" value="5"/>
</dbReference>
<feature type="repeat" description="ANK" evidence="1">
    <location>
        <begin position="192"/>
        <end position="213"/>
    </location>
</feature>